<proteinExistence type="predicted"/>
<organism evidence="3 4">
    <name type="scientific">Drosophila willistoni</name>
    <name type="common">Fruit fly</name>
    <dbReference type="NCBI Taxonomy" id="7260"/>
    <lineage>
        <taxon>Eukaryota</taxon>
        <taxon>Metazoa</taxon>
        <taxon>Ecdysozoa</taxon>
        <taxon>Arthropoda</taxon>
        <taxon>Hexapoda</taxon>
        <taxon>Insecta</taxon>
        <taxon>Pterygota</taxon>
        <taxon>Neoptera</taxon>
        <taxon>Endopterygota</taxon>
        <taxon>Diptera</taxon>
        <taxon>Brachycera</taxon>
        <taxon>Muscomorpha</taxon>
        <taxon>Ephydroidea</taxon>
        <taxon>Drosophilidae</taxon>
        <taxon>Drosophila</taxon>
        <taxon>Sophophora</taxon>
    </lineage>
</organism>
<protein>
    <recommendedName>
        <fullName evidence="5">Invertebrate defensins family profile domain-containing protein</fullName>
    </recommendedName>
</protein>
<evidence type="ECO:0000256" key="2">
    <source>
        <dbReference type="SAM" id="SignalP"/>
    </source>
</evidence>
<feature type="region of interest" description="Disordered" evidence="1">
    <location>
        <begin position="29"/>
        <end position="77"/>
    </location>
</feature>
<feature type="signal peptide" evidence="2">
    <location>
        <begin position="1"/>
        <end position="23"/>
    </location>
</feature>
<gene>
    <name evidence="3" type="primary">Dwil\GK16338</name>
    <name evidence="3" type="ORF">Dwil_GK16338</name>
</gene>
<reference evidence="3 4" key="1">
    <citation type="journal article" date="2007" name="Nature">
        <title>Evolution of genes and genomes on the Drosophila phylogeny.</title>
        <authorList>
            <consortium name="Drosophila 12 Genomes Consortium"/>
            <person name="Clark A.G."/>
            <person name="Eisen M.B."/>
            <person name="Smith D.R."/>
            <person name="Bergman C.M."/>
            <person name="Oliver B."/>
            <person name="Markow T.A."/>
            <person name="Kaufman T.C."/>
            <person name="Kellis M."/>
            <person name="Gelbart W."/>
            <person name="Iyer V.N."/>
            <person name="Pollard D.A."/>
            <person name="Sackton T.B."/>
            <person name="Larracuente A.M."/>
            <person name="Singh N.D."/>
            <person name="Abad J.P."/>
            <person name="Abt D.N."/>
            <person name="Adryan B."/>
            <person name="Aguade M."/>
            <person name="Akashi H."/>
            <person name="Anderson W.W."/>
            <person name="Aquadro C.F."/>
            <person name="Ardell D.H."/>
            <person name="Arguello R."/>
            <person name="Artieri C.G."/>
            <person name="Barbash D.A."/>
            <person name="Barker D."/>
            <person name="Barsanti P."/>
            <person name="Batterham P."/>
            <person name="Batzoglou S."/>
            <person name="Begun D."/>
            <person name="Bhutkar A."/>
            <person name="Blanco E."/>
            <person name="Bosak S.A."/>
            <person name="Bradley R.K."/>
            <person name="Brand A.D."/>
            <person name="Brent M.R."/>
            <person name="Brooks A.N."/>
            <person name="Brown R.H."/>
            <person name="Butlin R.K."/>
            <person name="Caggese C."/>
            <person name="Calvi B.R."/>
            <person name="Bernardo de Carvalho A."/>
            <person name="Caspi A."/>
            <person name="Castrezana S."/>
            <person name="Celniker S.E."/>
            <person name="Chang J.L."/>
            <person name="Chapple C."/>
            <person name="Chatterji S."/>
            <person name="Chinwalla A."/>
            <person name="Civetta A."/>
            <person name="Clifton S.W."/>
            <person name="Comeron J.M."/>
            <person name="Costello J.C."/>
            <person name="Coyne J.A."/>
            <person name="Daub J."/>
            <person name="David R.G."/>
            <person name="Delcher A.L."/>
            <person name="Delehaunty K."/>
            <person name="Do C.B."/>
            <person name="Ebling H."/>
            <person name="Edwards K."/>
            <person name="Eickbush T."/>
            <person name="Evans J.D."/>
            <person name="Filipski A."/>
            <person name="Findeiss S."/>
            <person name="Freyhult E."/>
            <person name="Fulton L."/>
            <person name="Fulton R."/>
            <person name="Garcia A.C."/>
            <person name="Gardiner A."/>
            <person name="Garfield D.A."/>
            <person name="Garvin B.E."/>
            <person name="Gibson G."/>
            <person name="Gilbert D."/>
            <person name="Gnerre S."/>
            <person name="Godfrey J."/>
            <person name="Good R."/>
            <person name="Gotea V."/>
            <person name="Gravely B."/>
            <person name="Greenberg A.J."/>
            <person name="Griffiths-Jones S."/>
            <person name="Gross S."/>
            <person name="Guigo R."/>
            <person name="Gustafson E.A."/>
            <person name="Haerty W."/>
            <person name="Hahn M.W."/>
            <person name="Halligan D.L."/>
            <person name="Halpern A.L."/>
            <person name="Halter G.M."/>
            <person name="Han M.V."/>
            <person name="Heger A."/>
            <person name="Hillier L."/>
            <person name="Hinrichs A.S."/>
            <person name="Holmes I."/>
            <person name="Hoskins R.A."/>
            <person name="Hubisz M.J."/>
            <person name="Hultmark D."/>
            <person name="Huntley M.A."/>
            <person name="Jaffe D.B."/>
            <person name="Jagadeeshan S."/>
            <person name="Jeck W.R."/>
            <person name="Johnson J."/>
            <person name="Jones C.D."/>
            <person name="Jordan W.C."/>
            <person name="Karpen G.H."/>
            <person name="Kataoka E."/>
            <person name="Keightley P.D."/>
            <person name="Kheradpour P."/>
            <person name="Kirkness E.F."/>
            <person name="Koerich L.B."/>
            <person name="Kristiansen K."/>
            <person name="Kudrna D."/>
            <person name="Kulathinal R.J."/>
            <person name="Kumar S."/>
            <person name="Kwok R."/>
            <person name="Lander E."/>
            <person name="Langley C.H."/>
            <person name="Lapoint R."/>
            <person name="Lazzaro B.P."/>
            <person name="Lee S.J."/>
            <person name="Levesque L."/>
            <person name="Li R."/>
            <person name="Lin C.F."/>
            <person name="Lin M.F."/>
            <person name="Lindblad-Toh K."/>
            <person name="Llopart A."/>
            <person name="Long M."/>
            <person name="Low L."/>
            <person name="Lozovsky E."/>
            <person name="Lu J."/>
            <person name="Luo M."/>
            <person name="Machado C.A."/>
            <person name="Makalowski W."/>
            <person name="Marzo M."/>
            <person name="Matsuda M."/>
            <person name="Matzkin L."/>
            <person name="McAllister B."/>
            <person name="McBride C.S."/>
            <person name="McKernan B."/>
            <person name="McKernan K."/>
            <person name="Mendez-Lago M."/>
            <person name="Minx P."/>
            <person name="Mollenhauer M.U."/>
            <person name="Montooth K."/>
            <person name="Mount S.M."/>
            <person name="Mu X."/>
            <person name="Myers E."/>
            <person name="Negre B."/>
            <person name="Newfeld S."/>
            <person name="Nielsen R."/>
            <person name="Noor M.A."/>
            <person name="O'Grady P."/>
            <person name="Pachter L."/>
            <person name="Papaceit M."/>
            <person name="Parisi M.J."/>
            <person name="Parisi M."/>
            <person name="Parts L."/>
            <person name="Pedersen J.S."/>
            <person name="Pesole G."/>
            <person name="Phillippy A.M."/>
            <person name="Ponting C.P."/>
            <person name="Pop M."/>
            <person name="Porcelli D."/>
            <person name="Powell J.R."/>
            <person name="Prohaska S."/>
            <person name="Pruitt K."/>
            <person name="Puig M."/>
            <person name="Quesneville H."/>
            <person name="Ram K.R."/>
            <person name="Rand D."/>
            <person name="Rasmussen M.D."/>
            <person name="Reed L.K."/>
            <person name="Reenan R."/>
            <person name="Reily A."/>
            <person name="Remington K.A."/>
            <person name="Rieger T.T."/>
            <person name="Ritchie M.G."/>
            <person name="Robin C."/>
            <person name="Rogers Y.H."/>
            <person name="Rohde C."/>
            <person name="Rozas J."/>
            <person name="Rubenfield M.J."/>
            <person name="Ruiz A."/>
            <person name="Russo S."/>
            <person name="Salzberg S.L."/>
            <person name="Sanchez-Gracia A."/>
            <person name="Saranga D.J."/>
            <person name="Sato H."/>
            <person name="Schaeffer S.W."/>
            <person name="Schatz M.C."/>
            <person name="Schlenke T."/>
            <person name="Schwartz R."/>
            <person name="Segarra C."/>
            <person name="Singh R.S."/>
            <person name="Sirot L."/>
            <person name="Sirota M."/>
            <person name="Sisneros N.B."/>
            <person name="Smith C.D."/>
            <person name="Smith T.F."/>
            <person name="Spieth J."/>
            <person name="Stage D.E."/>
            <person name="Stark A."/>
            <person name="Stephan W."/>
            <person name="Strausberg R.L."/>
            <person name="Strempel S."/>
            <person name="Sturgill D."/>
            <person name="Sutton G."/>
            <person name="Sutton G.G."/>
            <person name="Tao W."/>
            <person name="Teichmann S."/>
            <person name="Tobari Y.N."/>
            <person name="Tomimura Y."/>
            <person name="Tsolas J.M."/>
            <person name="Valente V.L."/>
            <person name="Venter E."/>
            <person name="Venter J.C."/>
            <person name="Vicario S."/>
            <person name="Vieira F.G."/>
            <person name="Vilella A.J."/>
            <person name="Villasante A."/>
            <person name="Walenz B."/>
            <person name="Wang J."/>
            <person name="Wasserman M."/>
            <person name="Watts T."/>
            <person name="Wilson D."/>
            <person name="Wilson R.K."/>
            <person name="Wing R.A."/>
            <person name="Wolfner M.F."/>
            <person name="Wong A."/>
            <person name="Wong G.K."/>
            <person name="Wu C.I."/>
            <person name="Wu G."/>
            <person name="Yamamoto D."/>
            <person name="Yang H.P."/>
            <person name="Yang S.P."/>
            <person name="Yorke J.A."/>
            <person name="Yoshida K."/>
            <person name="Zdobnov E."/>
            <person name="Zhang P."/>
            <person name="Zhang Y."/>
            <person name="Zimin A.V."/>
            <person name="Baldwin J."/>
            <person name="Abdouelleil A."/>
            <person name="Abdulkadir J."/>
            <person name="Abebe A."/>
            <person name="Abera B."/>
            <person name="Abreu J."/>
            <person name="Acer S.C."/>
            <person name="Aftuck L."/>
            <person name="Alexander A."/>
            <person name="An P."/>
            <person name="Anderson E."/>
            <person name="Anderson S."/>
            <person name="Arachi H."/>
            <person name="Azer M."/>
            <person name="Bachantsang P."/>
            <person name="Barry A."/>
            <person name="Bayul T."/>
            <person name="Berlin A."/>
            <person name="Bessette D."/>
            <person name="Bloom T."/>
            <person name="Blye J."/>
            <person name="Boguslavskiy L."/>
            <person name="Bonnet C."/>
            <person name="Boukhgalter B."/>
            <person name="Bourzgui I."/>
            <person name="Brown A."/>
            <person name="Cahill P."/>
            <person name="Channer S."/>
            <person name="Cheshatsang Y."/>
            <person name="Chuda L."/>
            <person name="Citroen M."/>
            <person name="Collymore A."/>
            <person name="Cooke P."/>
            <person name="Costello M."/>
            <person name="D'Aco K."/>
            <person name="Daza R."/>
            <person name="De Haan G."/>
            <person name="DeGray S."/>
            <person name="DeMaso C."/>
            <person name="Dhargay N."/>
            <person name="Dooley K."/>
            <person name="Dooley E."/>
            <person name="Doricent M."/>
            <person name="Dorje P."/>
            <person name="Dorjee K."/>
            <person name="Dupes A."/>
            <person name="Elong R."/>
            <person name="Falk J."/>
            <person name="Farina A."/>
            <person name="Faro S."/>
            <person name="Ferguson D."/>
            <person name="Fisher S."/>
            <person name="Foley C.D."/>
            <person name="Franke A."/>
            <person name="Friedrich D."/>
            <person name="Gadbois L."/>
            <person name="Gearin G."/>
            <person name="Gearin C.R."/>
            <person name="Giannoukos G."/>
            <person name="Goode T."/>
            <person name="Graham J."/>
            <person name="Grandbois E."/>
            <person name="Grewal S."/>
            <person name="Gyaltsen K."/>
            <person name="Hafez N."/>
            <person name="Hagos B."/>
            <person name="Hall J."/>
            <person name="Henson C."/>
            <person name="Hollinger A."/>
            <person name="Honan T."/>
            <person name="Huard M.D."/>
            <person name="Hughes L."/>
            <person name="Hurhula B."/>
            <person name="Husby M.E."/>
            <person name="Kamat A."/>
            <person name="Kanga B."/>
            <person name="Kashin S."/>
            <person name="Khazanovich D."/>
            <person name="Kisner P."/>
            <person name="Lance K."/>
            <person name="Lara M."/>
            <person name="Lee W."/>
            <person name="Lennon N."/>
            <person name="Letendre F."/>
            <person name="LeVine R."/>
            <person name="Lipovsky A."/>
            <person name="Liu X."/>
            <person name="Liu J."/>
            <person name="Liu S."/>
            <person name="Lokyitsang T."/>
            <person name="Lokyitsang Y."/>
            <person name="Lubonja R."/>
            <person name="Lui A."/>
            <person name="MacDonald P."/>
            <person name="Magnisalis V."/>
            <person name="Maru K."/>
            <person name="Matthews C."/>
            <person name="McCusker W."/>
            <person name="McDonough S."/>
            <person name="Mehta T."/>
            <person name="Meldrim J."/>
            <person name="Meneus L."/>
            <person name="Mihai O."/>
            <person name="Mihalev A."/>
            <person name="Mihova T."/>
            <person name="Mittelman R."/>
            <person name="Mlenga V."/>
            <person name="Montmayeur A."/>
            <person name="Mulrain L."/>
            <person name="Navidi A."/>
            <person name="Naylor J."/>
            <person name="Negash T."/>
            <person name="Nguyen T."/>
            <person name="Nguyen N."/>
            <person name="Nicol R."/>
            <person name="Norbu C."/>
            <person name="Norbu N."/>
            <person name="Novod N."/>
            <person name="O'Neill B."/>
            <person name="Osman S."/>
            <person name="Markiewicz E."/>
            <person name="Oyono O.L."/>
            <person name="Patti C."/>
            <person name="Phunkhang P."/>
            <person name="Pierre F."/>
            <person name="Priest M."/>
            <person name="Raghuraman S."/>
            <person name="Rege F."/>
            <person name="Reyes R."/>
            <person name="Rise C."/>
            <person name="Rogov P."/>
            <person name="Ross K."/>
            <person name="Ryan E."/>
            <person name="Settipalli S."/>
            <person name="Shea T."/>
            <person name="Sherpa N."/>
            <person name="Shi L."/>
            <person name="Shih D."/>
            <person name="Sparrow T."/>
            <person name="Spaulding J."/>
            <person name="Stalker J."/>
            <person name="Stange-Thomann N."/>
            <person name="Stavropoulos S."/>
            <person name="Stone C."/>
            <person name="Strader C."/>
            <person name="Tesfaye S."/>
            <person name="Thomson T."/>
            <person name="Thoulutsang Y."/>
            <person name="Thoulutsang D."/>
            <person name="Topham K."/>
            <person name="Topping I."/>
            <person name="Tsamla T."/>
            <person name="Vassiliev H."/>
            <person name="Vo A."/>
            <person name="Wangchuk T."/>
            <person name="Wangdi T."/>
            <person name="Weiand M."/>
            <person name="Wilkinson J."/>
            <person name="Wilson A."/>
            <person name="Yadav S."/>
            <person name="Young G."/>
            <person name="Yu Q."/>
            <person name="Zembek L."/>
            <person name="Zhong D."/>
            <person name="Zimmer A."/>
            <person name="Zwirko Z."/>
            <person name="Jaffe D.B."/>
            <person name="Alvarez P."/>
            <person name="Brockman W."/>
            <person name="Butler J."/>
            <person name="Chin C."/>
            <person name="Gnerre S."/>
            <person name="Grabherr M."/>
            <person name="Kleber M."/>
            <person name="Mauceli E."/>
            <person name="MacCallum I."/>
        </authorList>
    </citation>
    <scope>NUCLEOTIDE SEQUENCE [LARGE SCALE GENOMIC DNA]</scope>
    <source>
        <strain evidence="4">Tucson 14030-0811.24</strain>
    </source>
</reference>
<dbReference type="EMBL" id="CH963925">
    <property type="protein sequence ID" value="KRF98840.1"/>
    <property type="molecule type" value="Genomic_DNA"/>
</dbReference>
<evidence type="ECO:0000256" key="1">
    <source>
        <dbReference type="SAM" id="MobiDB-lite"/>
    </source>
</evidence>
<dbReference type="KEGG" id="dwi:6644869"/>
<name>A0A0Q9X061_DROWI</name>
<accession>A0A0Q9X061</accession>
<feature type="compositionally biased region" description="Pro residues" evidence="1">
    <location>
        <begin position="38"/>
        <end position="48"/>
    </location>
</feature>
<feature type="chain" id="PRO_5006387333" description="Invertebrate defensins family profile domain-containing protein" evidence="2">
    <location>
        <begin position="24"/>
        <end position="132"/>
    </location>
</feature>
<dbReference type="SMR" id="A0A0Q9X061"/>
<evidence type="ECO:0000313" key="4">
    <source>
        <dbReference type="Proteomes" id="UP000007798"/>
    </source>
</evidence>
<dbReference type="Proteomes" id="UP000007798">
    <property type="component" value="Unassembled WGS sequence"/>
</dbReference>
<keyword evidence="2" id="KW-0732">Signal</keyword>
<keyword evidence="4" id="KW-1185">Reference proteome</keyword>
<evidence type="ECO:0008006" key="5">
    <source>
        <dbReference type="Google" id="ProtNLM"/>
    </source>
</evidence>
<dbReference type="AlphaFoldDB" id="A0A0Q9X061"/>
<dbReference type="InParanoid" id="A0A0Q9X061"/>
<evidence type="ECO:0000313" key="3">
    <source>
        <dbReference type="EMBL" id="KRF98840.1"/>
    </source>
</evidence>
<dbReference type="STRING" id="7260.A0A0Q9X061"/>
<sequence>MKRLINQTLFCFILMLILGLSQAKSVGQHRREANAAPEPAPVPAPVPTPEAAAPLGQSSDLDTFHSGESNEDETEATTLGIVSIKSRVIAKDRALCQQLSRYHPHYPKCHDYCKRLDHWIGQCWNESCHCVS</sequence>
<dbReference type="OrthoDB" id="8040481at2759"/>